<feature type="domain" description="Signal transduction histidine kinase internal region" evidence="2">
    <location>
        <begin position="154"/>
        <end position="231"/>
    </location>
</feature>
<evidence type="ECO:0000313" key="3">
    <source>
        <dbReference type="EMBL" id="MDN5200625.1"/>
    </source>
</evidence>
<dbReference type="InterPro" id="IPR010559">
    <property type="entry name" value="Sig_transdc_His_kin_internal"/>
</dbReference>
<keyword evidence="3" id="KW-0808">Transferase</keyword>
<evidence type="ECO:0000256" key="1">
    <source>
        <dbReference type="SAM" id="Phobius"/>
    </source>
</evidence>
<dbReference type="InterPro" id="IPR050640">
    <property type="entry name" value="Bact_2-comp_sensor_kinase"/>
</dbReference>
<protein>
    <submittedName>
        <fullName evidence="3">Histidine kinase</fullName>
    </submittedName>
</protein>
<proteinExistence type="predicted"/>
<accession>A0ABT8KM39</accession>
<feature type="transmembrane region" description="Helical" evidence="1">
    <location>
        <begin position="110"/>
        <end position="130"/>
    </location>
</feature>
<feature type="transmembrane region" description="Helical" evidence="1">
    <location>
        <begin position="73"/>
        <end position="95"/>
    </location>
</feature>
<dbReference type="Proteomes" id="UP001172082">
    <property type="component" value="Unassembled WGS sequence"/>
</dbReference>
<dbReference type="PANTHER" id="PTHR34220:SF7">
    <property type="entry name" value="SENSOR HISTIDINE KINASE YPDA"/>
    <property type="match status" value="1"/>
</dbReference>
<keyword evidence="3" id="KW-0418">Kinase</keyword>
<keyword evidence="1" id="KW-0472">Membrane</keyword>
<organism evidence="3 4">
    <name type="scientific">Splendidivirga corallicola</name>
    <dbReference type="NCBI Taxonomy" id="3051826"/>
    <lineage>
        <taxon>Bacteria</taxon>
        <taxon>Pseudomonadati</taxon>
        <taxon>Bacteroidota</taxon>
        <taxon>Cytophagia</taxon>
        <taxon>Cytophagales</taxon>
        <taxon>Splendidivirgaceae</taxon>
        <taxon>Splendidivirga</taxon>
    </lineage>
</organism>
<keyword evidence="4" id="KW-1185">Reference proteome</keyword>
<evidence type="ECO:0000313" key="4">
    <source>
        <dbReference type="Proteomes" id="UP001172082"/>
    </source>
</evidence>
<dbReference type="Pfam" id="PF06580">
    <property type="entry name" value="His_kinase"/>
    <property type="match status" value="1"/>
</dbReference>
<keyword evidence="1" id="KW-0812">Transmembrane</keyword>
<dbReference type="RefSeq" id="WP_346750647.1">
    <property type="nucleotide sequence ID" value="NZ_JAUJEA010000001.1"/>
</dbReference>
<dbReference type="EMBL" id="JAUJEA010000001">
    <property type="protein sequence ID" value="MDN5200625.1"/>
    <property type="molecule type" value="Genomic_DNA"/>
</dbReference>
<gene>
    <name evidence="3" type="ORF">QQ008_04610</name>
</gene>
<evidence type="ECO:0000259" key="2">
    <source>
        <dbReference type="Pfam" id="PF06580"/>
    </source>
</evidence>
<dbReference type="GO" id="GO:0016301">
    <property type="term" value="F:kinase activity"/>
    <property type="evidence" value="ECO:0007669"/>
    <property type="project" value="UniProtKB-KW"/>
</dbReference>
<comment type="caution">
    <text evidence="3">The sequence shown here is derived from an EMBL/GenBank/DDBJ whole genome shotgun (WGS) entry which is preliminary data.</text>
</comment>
<dbReference type="PANTHER" id="PTHR34220">
    <property type="entry name" value="SENSOR HISTIDINE KINASE YPDA"/>
    <property type="match status" value="1"/>
</dbReference>
<name>A0ABT8KM39_9BACT</name>
<feature type="transmembrane region" description="Helical" evidence="1">
    <location>
        <begin position="7"/>
        <end position="26"/>
    </location>
</feature>
<reference evidence="3" key="1">
    <citation type="submission" date="2023-06" db="EMBL/GenBank/DDBJ databases">
        <title>Genomic of Parafulvivirga corallium.</title>
        <authorList>
            <person name="Wang G."/>
        </authorList>
    </citation>
    <scope>NUCLEOTIDE SEQUENCE</scope>
    <source>
        <strain evidence="3">BMA10</strain>
    </source>
</reference>
<sequence>MRNKTKFWIITSAGILLAIFVVWLGIKTQPRVEFYISLIWIGIVIALLWFGNKFISKKLDKKLPWLTHAGYRFFTQLLLTIVYSLLCLNVSYRLFKNIFTQDPPSLEQLIVMNVFGSLLIIPIFSIYFGVHLLKSWRKSEIETERLHKENVRSQLEALKNHLDPHFLFNNLNILSSLIDRDTELSKKYLEKFAEVYRIILQNEVSDLVSLAQELEFVKAYMYLIEIRFENNIHLNIDVPKELKLRSLPPLTLQMLIENSIKHNVVSEKKQLTITVASDGNDYLIIRNNLAPKRSVTSNSNGSGLKNIMNRYSYYTDDKVLVEKTEDHFIVSVPLLEIEEI</sequence>
<feature type="transmembrane region" description="Helical" evidence="1">
    <location>
        <begin position="32"/>
        <end position="52"/>
    </location>
</feature>
<keyword evidence="1" id="KW-1133">Transmembrane helix</keyword>